<evidence type="ECO:0000256" key="1">
    <source>
        <dbReference type="SAM" id="MobiDB-lite"/>
    </source>
</evidence>
<dbReference type="EMBL" id="BFEA01000724">
    <property type="protein sequence ID" value="GBG89221.1"/>
    <property type="molecule type" value="Genomic_DNA"/>
</dbReference>
<feature type="region of interest" description="Disordered" evidence="1">
    <location>
        <begin position="267"/>
        <end position="339"/>
    </location>
</feature>
<keyword evidence="4" id="KW-1185">Reference proteome</keyword>
<proteinExistence type="predicted"/>
<dbReference type="OrthoDB" id="786283at2759"/>
<dbReference type="Proteomes" id="UP000265515">
    <property type="component" value="Unassembled WGS sequence"/>
</dbReference>
<reference evidence="3 4" key="1">
    <citation type="journal article" date="2018" name="Cell">
        <title>The Chara Genome: Secondary Complexity and Implications for Plant Terrestrialization.</title>
        <authorList>
            <person name="Nishiyama T."/>
            <person name="Sakayama H."/>
            <person name="Vries J.D."/>
            <person name="Buschmann H."/>
            <person name="Saint-Marcoux D."/>
            <person name="Ullrich K.K."/>
            <person name="Haas F.B."/>
            <person name="Vanderstraeten L."/>
            <person name="Becker D."/>
            <person name="Lang D."/>
            <person name="Vosolsobe S."/>
            <person name="Rombauts S."/>
            <person name="Wilhelmsson P.K.I."/>
            <person name="Janitza P."/>
            <person name="Kern R."/>
            <person name="Heyl A."/>
            <person name="Rumpler F."/>
            <person name="Villalobos L.I.A.C."/>
            <person name="Clay J.M."/>
            <person name="Skokan R."/>
            <person name="Toyoda A."/>
            <person name="Suzuki Y."/>
            <person name="Kagoshima H."/>
            <person name="Schijlen E."/>
            <person name="Tajeshwar N."/>
            <person name="Catarino B."/>
            <person name="Hetherington A.J."/>
            <person name="Saltykova A."/>
            <person name="Bonnot C."/>
            <person name="Breuninger H."/>
            <person name="Symeonidi A."/>
            <person name="Radhakrishnan G.V."/>
            <person name="Van Nieuwerburgh F."/>
            <person name="Deforce D."/>
            <person name="Chang C."/>
            <person name="Karol K.G."/>
            <person name="Hedrich R."/>
            <person name="Ulvskov P."/>
            <person name="Glockner G."/>
            <person name="Delwiche C.F."/>
            <person name="Petrasek J."/>
            <person name="Van de Peer Y."/>
            <person name="Friml J."/>
            <person name="Beilby M."/>
            <person name="Dolan L."/>
            <person name="Kohara Y."/>
            <person name="Sugano S."/>
            <person name="Fujiyama A."/>
            <person name="Delaux P.-M."/>
            <person name="Quint M."/>
            <person name="TheiBen G."/>
            <person name="Hagemann M."/>
            <person name="Harholt J."/>
            <person name="Dunand C."/>
            <person name="Zachgo S."/>
            <person name="Langdale J."/>
            <person name="Maumus F."/>
            <person name="Straeten D.V.D."/>
            <person name="Gould S.B."/>
            <person name="Rensing S.A."/>
        </authorList>
    </citation>
    <scope>NUCLEOTIDE SEQUENCE [LARGE SCALE GENOMIC DNA]</scope>
    <source>
        <strain evidence="3 4">S276</strain>
    </source>
</reference>
<feature type="domain" description="Reverse transcriptase" evidence="2">
    <location>
        <begin position="461"/>
        <end position="559"/>
    </location>
</feature>
<dbReference type="STRING" id="69332.A0A388M3V2"/>
<evidence type="ECO:0000313" key="4">
    <source>
        <dbReference type="Proteomes" id="UP000265515"/>
    </source>
</evidence>
<gene>
    <name evidence="3" type="ORF">CBR_g48929</name>
</gene>
<sequence length="572" mass="63967">MEVEEAEGGEGNRGLPPLPPPPTSFWEIEDKTRQSIGQCYDDGVMQLAANLGNVVIDERGKRFKVTASLDAIKERWLKERTVIFIFQDEARDLPRGVKEDLVRSYEDWWFARRLFHPEVRRGRIKFESPNVVSYVAKAVEVANWLIQKGTIVLSLRGKEYPALVKPWMPKLELKELKLREAETNFWIVALRVPLDAMLYLPSAVEGLIGVVKHTHPPEADRTEPKLMNIKLDMDAQARFRVEGDLDAQGSHEELGRDQLQRRLIGGLERGEGERQMALSSSSQSRIGMGSDLIGDDPQLVGSGFLQAETSESSTGSSGERLRSRGGEDSDTGPTAGTRTEMVEYARLYYSDILTSRRLDDTVDTDLSLESNMWEDTTVVLSEADCLSLDRPITVEELGQTLKQIAPGKCPGRDGLTVEFYRACWDALGPALVEVYNEILVGGKLGEMMTHGVISIMFKKGDKASIRNYRPISNLNVNYKILAKSLALQLGRILPKLVERDQGAFVQGRSIFINILTAIESIEEFQAENLNVVVLRLDMETAYDSVGWSFMLTTLRKMDLVKVSADGALLCIP</sequence>
<evidence type="ECO:0000259" key="2">
    <source>
        <dbReference type="Pfam" id="PF00078"/>
    </source>
</evidence>
<feature type="compositionally biased region" description="Low complexity" evidence="1">
    <location>
        <begin position="308"/>
        <end position="318"/>
    </location>
</feature>
<feature type="region of interest" description="Disordered" evidence="1">
    <location>
        <begin position="1"/>
        <end position="23"/>
    </location>
</feature>
<dbReference type="InterPro" id="IPR000477">
    <property type="entry name" value="RT_dom"/>
</dbReference>
<dbReference type="AlphaFoldDB" id="A0A388M3V2"/>
<protein>
    <recommendedName>
        <fullName evidence="2">Reverse transcriptase domain-containing protein</fullName>
    </recommendedName>
</protein>
<dbReference type="Pfam" id="PF00078">
    <property type="entry name" value="RVT_1"/>
    <property type="match status" value="1"/>
</dbReference>
<accession>A0A388M3V2</accession>
<evidence type="ECO:0000313" key="3">
    <source>
        <dbReference type="EMBL" id="GBG89221.1"/>
    </source>
</evidence>
<dbReference type="Gramene" id="GBG89221">
    <property type="protein sequence ID" value="GBG89221"/>
    <property type="gene ID" value="CBR_g48929"/>
</dbReference>
<name>A0A388M3V2_CHABU</name>
<comment type="caution">
    <text evidence="3">The sequence shown here is derived from an EMBL/GenBank/DDBJ whole genome shotgun (WGS) entry which is preliminary data.</text>
</comment>
<dbReference type="PANTHER" id="PTHR19446">
    <property type="entry name" value="REVERSE TRANSCRIPTASES"/>
    <property type="match status" value="1"/>
</dbReference>
<dbReference type="CDD" id="cd01650">
    <property type="entry name" value="RT_nLTR_like"/>
    <property type="match status" value="1"/>
</dbReference>
<organism evidence="3 4">
    <name type="scientific">Chara braunii</name>
    <name type="common">Braun's stonewort</name>
    <dbReference type="NCBI Taxonomy" id="69332"/>
    <lineage>
        <taxon>Eukaryota</taxon>
        <taxon>Viridiplantae</taxon>
        <taxon>Streptophyta</taxon>
        <taxon>Charophyceae</taxon>
        <taxon>Charales</taxon>
        <taxon>Characeae</taxon>
        <taxon>Chara</taxon>
    </lineage>
</organism>